<keyword evidence="2" id="KW-0217">Developmental protein</keyword>
<evidence type="ECO:0000313" key="9">
    <source>
        <dbReference type="Proteomes" id="UP001177140"/>
    </source>
</evidence>
<comment type="caution">
    <text evidence="8">The sequence shown here is derived from an EMBL/GenBank/DDBJ whole genome shotgun (WGS) entry which is preliminary data.</text>
</comment>
<dbReference type="AlphaFoldDB" id="A0AA41VV87"/>
<evidence type="ECO:0000256" key="3">
    <source>
        <dbReference type="ARBA" id="ARBA00023016"/>
    </source>
</evidence>
<protein>
    <recommendedName>
        <fullName evidence="10">PARP</fullName>
    </recommendedName>
</protein>
<dbReference type="EMBL" id="JAJJMA010300363">
    <property type="protein sequence ID" value="MCL7048063.1"/>
    <property type="molecule type" value="Genomic_DNA"/>
</dbReference>
<sequence length="329" mass="36686">MNNPNSVSNSLSDEQVFSDSDCESTITSEPDTTTTTTTTTCAANFFNSDDLILLDETGSEFSTIKKKFLSNLGTTLVDEFTVHKNSFQSLMGQVKLQSFNLFSLATAKKNRSSSGNVQFAWFVSTKHGVERIISHGFSQFDCSSGDPNKKYGSGVYLLPEKYPLGSVPWANLKDDQNGVKHLLLCRVVLGNTEEIRRGSRQFCPTSVEFDSGVDNLLSPKKYIVWSTSMNIQILPQYVVSFKVPDSSVVPALVAVRPTSPWMSFTSLIHELSKHLTPLQMALIKKQHIDFKEKKITRQDMIRVVRRTAGDGMLYGVIKSFYRGMVCLLS</sequence>
<reference evidence="8" key="1">
    <citation type="submission" date="2022-03" db="EMBL/GenBank/DDBJ databases">
        <title>A functionally conserved STORR gene fusion in Papaver species that diverged 16.8 million years ago.</title>
        <authorList>
            <person name="Catania T."/>
        </authorList>
    </citation>
    <scope>NUCLEOTIDE SEQUENCE</scope>
    <source>
        <strain evidence="8">S-191538</strain>
    </source>
</reference>
<organism evidence="8 9">
    <name type="scientific">Papaver nudicaule</name>
    <name type="common">Iceland poppy</name>
    <dbReference type="NCBI Taxonomy" id="74823"/>
    <lineage>
        <taxon>Eukaryota</taxon>
        <taxon>Viridiplantae</taxon>
        <taxon>Streptophyta</taxon>
        <taxon>Embryophyta</taxon>
        <taxon>Tracheophyta</taxon>
        <taxon>Spermatophyta</taxon>
        <taxon>Magnoliopsida</taxon>
        <taxon>Ranunculales</taxon>
        <taxon>Papaveraceae</taxon>
        <taxon>Papaveroideae</taxon>
        <taxon>Papaver</taxon>
    </lineage>
</organism>
<dbReference type="SUPFAM" id="SSF56399">
    <property type="entry name" value="ADP-ribosylation"/>
    <property type="match status" value="1"/>
</dbReference>
<evidence type="ECO:0000259" key="6">
    <source>
        <dbReference type="PROSITE" id="PS51059"/>
    </source>
</evidence>
<evidence type="ECO:0000256" key="5">
    <source>
        <dbReference type="SAM" id="MobiDB-lite"/>
    </source>
</evidence>
<comment type="subcellular location">
    <subcellularLocation>
        <location evidence="1">Nucleus</location>
    </subcellularLocation>
</comment>
<dbReference type="Proteomes" id="UP001177140">
    <property type="component" value="Unassembled WGS sequence"/>
</dbReference>
<dbReference type="GO" id="GO:0003950">
    <property type="term" value="F:NAD+ poly-ADP-ribosyltransferase activity"/>
    <property type="evidence" value="ECO:0007669"/>
    <property type="project" value="InterPro"/>
</dbReference>
<feature type="compositionally biased region" description="Polar residues" evidence="5">
    <location>
        <begin position="1"/>
        <end position="31"/>
    </location>
</feature>
<dbReference type="PROSITE" id="PS51879">
    <property type="entry name" value="RST"/>
    <property type="match status" value="1"/>
</dbReference>
<keyword evidence="3" id="KW-0346">Stress response</keyword>
<feature type="domain" description="PARP catalytic" evidence="6">
    <location>
        <begin position="36"/>
        <end position="262"/>
    </location>
</feature>
<dbReference type="Gene3D" id="3.90.228.10">
    <property type="match status" value="1"/>
</dbReference>
<dbReference type="InterPro" id="IPR022003">
    <property type="entry name" value="RST"/>
</dbReference>
<dbReference type="PROSITE" id="PS51059">
    <property type="entry name" value="PARP_CATALYTIC"/>
    <property type="match status" value="1"/>
</dbReference>
<dbReference type="PANTHER" id="PTHR32263">
    <property type="entry name" value="INACTIVE POLY [ADP-RIBOSE] POLYMERASE SRO4-RELATED"/>
    <property type="match status" value="1"/>
</dbReference>
<accession>A0AA41VV87</accession>
<evidence type="ECO:0000256" key="2">
    <source>
        <dbReference type="ARBA" id="ARBA00022473"/>
    </source>
</evidence>
<keyword evidence="4" id="KW-0539">Nucleus</keyword>
<name>A0AA41VV87_PAPNU</name>
<dbReference type="InterPro" id="IPR012317">
    <property type="entry name" value="Poly(ADP-ribose)pol_cat_dom"/>
</dbReference>
<feature type="region of interest" description="Disordered" evidence="5">
    <location>
        <begin position="1"/>
        <end position="34"/>
    </location>
</feature>
<feature type="domain" description="RST" evidence="7">
    <location>
        <begin position="255"/>
        <end position="326"/>
    </location>
</feature>
<dbReference type="InterPro" id="IPR044964">
    <property type="entry name" value="RCD1/SRO1-5"/>
</dbReference>
<evidence type="ECO:0000313" key="8">
    <source>
        <dbReference type="EMBL" id="MCL7048063.1"/>
    </source>
</evidence>
<gene>
    <name evidence="8" type="ORF">MKW94_000810</name>
</gene>
<evidence type="ECO:0000256" key="4">
    <source>
        <dbReference type="ARBA" id="ARBA00023242"/>
    </source>
</evidence>
<proteinExistence type="predicted"/>
<evidence type="ECO:0000259" key="7">
    <source>
        <dbReference type="PROSITE" id="PS51879"/>
    </source>
</evidence>
<dbReference type="PANTHER" id="PTHR32263:SF12">
    <property type="entry name" value="INACTIVE POLY [ADP-RIBOSE] POLYMERASE SRO4-RELATED"/>
    <property type="match status" value="1"/>
</dbReference>
<evidence type="ECO:0008006" key="10">
    <source>
        <dbReference type="Google" id="ProtNLM"/>
    </source>
</evidence>
<evidence type="ECO:0000256" key="1">
    <source>
        <dbReference type="ARBA" id="ARBA00004123"/>
    </source>
</evidence>
<dbReference type="GO" id="GO:0005634">
    <property type="term" value="C:nucleus"/>
    <property type="evidence" value="ECO:0007669"/>
    <property type="project" value="UniProtKB-SubCell"/>
</dbReference>
<dbReference type="Pfam" id="PF12174">
    <property type="entry name" value="RST"/>
    <property type="match status" value="1"/>
</dbReference>
<keyword evidence="9" id="KW-1185">Reference proteome</keyword>